<evidence type="ECO:0000313" key="1">
    <source>
        <dbReference type="EMBL" id="SDN52999.1"/>
    </source>
</evidence>
<reference evidence="2" key="1">
    <citation type="submission" date="2016-10" db="EMBL/GenBank/DDBJ databases">
        <authorList>
            <person name="Varghese N."/>
            <person name="Submissions S."/>
        </authorList>
    </citation>
    <scope>NUCLEOTIDE SEQUENCE [LARGE SCALE GENOMIC DNA]</scope>
    <source>
        <strain evidence="2">DSM 45843</strain>
    </source>
</reference>
<organism evidence="1 2">
    <name type="scientific">Klenkia soli</name>
    <dbReference type="NCBI Taxonomy" id="1052260"/>
    <lineage>
        <taxon>Bacteria</taxon>
        <taxon>Bacillati</taxon>
        <taxon>Actinomycetota</taxon>
        <taxon>Actinomycetes</taxon>
        <taxon>Geodermatophilales</taxon>
        <taxon>Geodermatophilaceae</taxon>
        <taxon>Klenkia</taxon>
    </lineage>
</organism>
<dbReference type="Proteomes" id="UP000199088">
    <property type="component" value="Unassembled WGS sequence"/>
</dbReference>
<dbReference type="AlphaFoldDB" id="A0A1H0C580"/>
<proteinExistence type="predicted"/>
<name>A0A1H0C580_9ACTN</name>
<dbReference type="EMBL" id="FNIR01000001">
    <property type="protein sequence ID" value="SDN52999.1"/>
    <property type="molecule type" value="Genomic_DNA"/>
</dbReference>
<gene>
    <name evidence="1" type="ORF">SAMN05660199_00209</name>
</gene>
<keyword evidence="2" id="KW-1185">Reference proteome</keyword>
<evidence type="ECO:0008006" key="3">
    <source>
        <dbReference type="Google" id="ProtNLM"/>
    </source>
</evidence>
<evidence type="ECO:0000313" key="2">
    <source>
        <dbReference type="Proteomes" id="UP000199088"/>
    </source>
</evidence>
<sequence>MGLPVGLVVLVLVGAGGWWLVSAVSGALGPVSESAHRYADALVAGRWADAQGQLCSADRVQVTPEQLAAHYGSPQLTDVQVIGVSVESSNGEQTGSVQLVLTTADGLDTETTLWMAREDGGWRPCP</sequence>
<accession>A0A1H0C580</accession>
<protein>
    <recommendedName>
        <fullName evidence="3">DUF4878 domain-containing protein</fullName>
    </recommendedName>
</protein>